<sequence length="248" mass="27437">MGELQSACLLEEGDDPESQVRMHDVIHDLALWIASEEGQSRSMTGPKEMADVGKWAKAERISMVKANGAFVVVEIEAPTCPALLTLMPDGFFNSMSVLRVLDLSNTHISMLPTGIDLLGELQYLNLSGIGIHSLPDNLGELKKLILLDLSHTSHLRSIPSKVVLRLTRLQKFFPHDNTLAQALTPVDSCSPHVLALLPLLRVVTHTLLPLRWPCTFARRRLRRPAICSLPCRAVLLTTPARQLKHLSV</sequence>
<dbReference type="SUPFAM" id="SSF52058">
    <property type="entry name" value="L domain-like"/>
    <property type="match status" value="1"/>
</dbReference>
<organism evidence="3 4">
    <name type="scientific">Colocasia esculenta</name>
    <name type="common">Wild taro</name>
    <name type="synonym">Arum esculentum</name>
    <dbReference type="NCBI Taxonomy" id="4460"/>
    <lineage>
        <taxon>Eukaryota</taxon>
        <taxon>Viridiplantae</taxon>
        <taxon>Streptophyta</taxon>
        <taxon>Embryophyta</taxon>
        <taxon>Tracheophyta</taxon>
        <taxon>Spermatophyta</taxon>
        <taxon>Magnoliopsida</taxon>
        <taxon>Liliopsida</taxon>
        <taxon>Araceae</taxon>
        <taxon>Aroideae</taxon>
        <taxon>Colocasieae</taxon>
        <taxon>Colocasia</taxon>
    </lineage>
</organism>
<dbReference type="AlphaFoldDB" id="A0A843V8Y5"/>
<accession>A0A843V8Y5</accession>
<feature type="domain" description="Disease resistance R13L4/SHOC-2-like LRR" evidence="2">
    <location>
        <begin position="93"/>
        <end position="171"/>
    </location>
</feature>
<dbReference type="EMBL" id="NMUH01001440">
    <property type="protein sequence ID" value="MQL92355.1"/>
    <property type="molecule type" value="Genomic_DNA"/>
</dbReference>
<dbReference type="Pfam" id="PF23598">
    <property type="entry name" value="LRR_14"/>
    <property type="match status" value="1"/>
</dbReference>
<evidence type="ECO:0000259" key="2">
    <source>
        <dbReference type="Pfam" id="PF23598"/>
    </source>
</evidence>
<dbReference type="InterPro" id="IPR032675">
    <property type="entry name" value="LRR_dom_sf"/>
</dbReference>
<proteinExistence type="predicted"/>
<protein>
    <recommendedName>
        <fullName evidence="2">Disease resistance R13L4/SHOC-2-like LRR domain-containing protein</fullName>
    </recommendedName>
</protein>
<dbReference type="InterPro" id="IPR055414">
    <property type="entry name" value="LRR_R13L4/SHOC2-like"/>
</dbReference>
<keyword evidence="4" id="KW-1185">Reference proteome</keyword>
<name>A0A843V8Y5_COLES</name>
<reference evidence="3" key="1">
    <citation type="submission" date="2017-07" db="EMBL/GenBank/DDBJ databases">
        <title>Taro Niue Genome Assembly and Annotation.</title>
        <authorList>
            <person name="Atibalentja N."/>
            <person name="Keating K."/>
            <person name="Fields C.J."/>
        </authorList>
    </citation>
    <scope>NUCLEOTIDE SEQUENCE</scope>
    <source>
        <strain evidence="3">Niue_2</strain>
        <tissue evidence="3">Leaf</tissue>
    </source>
</reference>
<dbReference type="OrthoDB" id="614998at2759"/>
<evidence type="ECO:0000313" key="4">
    <source>
        <dbReference type="Proteomes" id="UP000652761"/>
    </source>
</evidence>
<evidence type="ECO:0000313" key="3">
    <source>
        <dbReference type="EMBL" id="MQL92355.1"/>
    </source>
</evidence>
<dbReference type="PANTHER" id="PTHR47186:SF20">
    <property type="entry name" value="DISEASE RESISTANCE PROTEIN RPS5-LIKE"/>
    <property type="match status" value="1"/>
</dbReference>
<comment type="caution">
    <text evidence="3">The sequence shown here is derived from an EMBL/GenBank/DDBJ whole genome shotgun (WGS) entry which is preliminary data.</text>
</comment>
<gene>
    <name evidence="3" type="ORF">Taro_024977</name>
</gene>
<dbReference type="Proteomes" id="UP000652761">
    <property type="component" value="Unassembled WGS sequence"/>
</dbReference>
<dbReference type="Gene3D" id="3.80.10.10">
    <property type="entry name" value="Ribonuclease Inhibitor"/>
    <property type="match status" value="1"/>
</dbReference>
<dbReference type="PANTHER" id="PTHR47186">
    <property type="entry name" value="LEUCINE-RICH REPEAT-CONTAINING PROTEIN 57"/>
    <property type="match status" value="1"/>
</dbReference>
<keyword evidence="1" id="KW-0677">Repeat</keyword>
<evidence type="ECO:0000256" key="1">
    <source>
        <dbReference type="ARBA" id="ARBA00022737"/>
    </source>
</evidence>